<keyword evidence="5 6" id="KW-0694">RNA-binding</keyword>
<evidence type="ECO:0000256" key="1">
    <source>
        <dbReference type="ARBA" id="ARBA00022723"/>
    </source>
</evidence>
<feature type="domain" description="C3H1-type" evidence="9">
    <location>
        <begin position="67"/>
        <end position="95"/>
    </location>
</feature>
<name>A0ABP0VX59_9BRYO</name>
<dbReference type="PROSITE" id="PS51644">
    <property type="entry name" value="HTH_OST"/>
    <property type="match status" value="1"/>
</dbReference>
<keyword evidence="12" id="KW-1185">Reference proteome</keyword>
<dbReference type="PANTHER" id="PTHR48032">
    <property type="entry name" value="RNA-BINDING PROTEIN MUSASHI HOMOLOG RBP6"/>
    <property type="match status" value="1"/>
</dbReference>
<dbReference type="PANTHER" id="PTHR48032:SF6">
    <property type="entry name" value="RNA-BINDING (RRM_RBD_RNP MOTIFS) FAMILY PROTEIN"/>
    <property type="match status" value="1"/>
</dbReference>
<dbReference type="InterPro" id="IPR041367">
    <property type="entry name" value="Znf-CCCH_4"/>
</dbReference>
<dbReference type="InterPro" id="IPR036855">
    <property type="entry name" value="Znf_CCCH_sf"/>
</dbReference>
<protein>
    <submittedName>
        <fullName evidence="11">Uncharacterized protein</fullName>
    </submittedName>
</protein>
<evidence type="ECO:0000313" key="12">
    <source>
        <dbReference type="Proteomes" id="UP001497444"/>
    </source>
</evidence>
<dbReference type="Proteomes" id="UP001497444">
    <property type="component" value="Chromosome 11"/>
</dbReference>
<dbReference type="InterPro" id="IPR000571">
    <property type="entry name" value="Znf_CCCH"/>
</dbReference>
<dbReference type="InterPro" id="IPR035979">
    <property type="entry name" value="RBD_domain_sf"/>
</dbReference>
<organism evidence="11 12">
    <name type="scientific">Sphagnum jensenii</name>
    <dbReference type="NCBI Taxonomy" id="128206"/>
    <lineage>
        <taxon>Eukaryota</taxon>
        <taxon>Viridiplantae</taxon>
        <taxon>Streptophyta</taxon>
        <taxon>Embryophyta</taxon>
        <taxon>Bryophyta</taxon>
        <taxon>Sphagnophytina</taxon>
        <taxon>Sphagnopsida</taxon>
        <taxon>Sphagnales</taxon>
        <taxon>Sphagnaceae</taxon>
        <taxon>Sphagnum</taxon>
    </lineage>
</organism>
<evidence type="ECO:0000259" key="10">
    <source>
        <dbReference type="PROSITE" id="PS51644"/>
    </source>
</evidence>
<dbReference type="InterPro" id="IPR012677">
    <property type="entry name" value="Nucleotide-bd_a/b_plait_sf"/>
</dbReference>
<evidence type="ECO:0000256" key="6">
    <source>
        <dbReference type="PROSITE-ProRule" id="PRU00176"/>
    </source>
</evidence>
<evidence type="ECO:0000256" key="2">
    <source>
        <dbReference type="ARBA" id="ARBA00022737"/>
    </source>
</evidence>
<dbReference type="Gene3D" id="3.30.420.610">
    <property type="entry name" value="LOTUS domain-like"/>
    <property type="match status" value="1"/>
</dbReference>
<evidence type="ECO:0000259" key="9">
    <source>
        <dbReference type="PROSITE" id="PS50103"/>
    </source>
</evidence>
<dbReference type="Gene3D" id="3.30.70.330">
    <property type="match status" value="1"/>
</dbReference>
<dbReference type="Pfam" id="PF12872">
    <property type="entry name" value="OST-HTH"/>
    <property type="match status" value="1"/>
</dbReference>
<evidence type="ECO:0000256" key="4">
    <source>
        <dbReference type="ARBA" id="ARBA00022833"/>
    </source>
</evidence>
<feature type="domain" description="RRM" evidence="8">
    <location>
        <begin position="131"/>
        <end position="211"/>
    </location>
</feature>
<dbReference type="CDD" id="cd08824">
    <property type="entry name" value="LOTUS"/>
    <property type="match status" value="1"/>
</dbReference>
<evidence type="ECO:0000256" key="3">
    <source>
        <dbReference type="ARBA" id="ARBA00022771"/>
    </source>
</evidence>
<keyword evidence="1 7" id="KW-0479">Metal-binding</keyword>
<dbReference type="InterPro" id="IPR041966">
    <property type="entry name" value="LOTUS-like"/>
</dbReference>
<dbReference type="SUPFAM" id="SSF54928">
    <property type="entry name" value="RNA-binding domain, RBD"/>
    <property type="match status" value="1"/>
</dbReference>
<evidence type="ECO:0000313" key="11">
    <source>
        <dbReference type="EMBL" id="CAK9258752.1"/>
    </source>
</evidence>
<dbReference type="InterPro" id="IPR000504">
    <property type="entry name" value="RRM_dom"/>
</dbReference>
<accession>A0ABP0VX59</accession>
<dbReference type="SMART" id="SM00360">
    <property type="entry name" value="RRM"/>
    <property type="match status" value="1"/>
</dbReference>
<evidence type="ECO:0000259" key="8">
    <source>
        <dbReference type="PROSITE" id="PS50102"/>
    </source>
</evidence>
<gene>
    <name evidence="11" type="ORF">CSSPJE1EN1_LOCUS4230</name>
</gene>
<keyword evidence="4 7" id="KW-0862">Zinc</keyword>
<dbReference type="PROSITE" id="PS50103">
    <property type="entry name" value="ZF_C3H1"/>
    <property type="match status" value="1"/>
</dbReference>
<keyword evidence="2" id="KW-0677">Repeat</keyword>
<dbReference type="Pfam" id="PF18044">
    <property type="entry name" value="zf-CCCH_4"/>
    <property type="match status" value="1"/>
</dbReference>
<dbReference type="InterPro" id="IPR025605">
    <property type="entry name" value="OST-HTH/LOTUS_dom"/>
</dbReference>
<evidence type="ECO:0000256" key="5">
    <source>
        <dbReference type="ARBA" id="ARBA00022884"/>
    </source>
</evidence>
<evidence type="ECO:0000256" key="7">
    <source>
        <dbReference type="PROSITE-ProRule" id="PRU00723"/>
    </source>
</evidence>
<keyword evidence="3 7" id="KW-0863">Zinc-finger</keyword>
<dbReference type="PROSITE" id="PS50102">
    <property type="entry name" value="RRM"/>
    <property type="match status" value="1"/>
</dbReference>
<dbReference type="Pfam" id="PF00076">
    <property type="entry name" value="RRM_1"/>
    <property type="match status" value="1"/>
</dbReference>
<sequence>MVISSSTDNLQHESNILTQRLSRVCSGHANNEGECLSSRTNLSVLLPAGMLMTQQNLNDSSRLFGPARTSELCRYFTMPGGCVRGDKCFYAHAEEKLVQTSVVSANTRQAFTTKYVGATKSLQRLTEDLSKKIFVGGLPPSVESDDLRNFFEAKFGSVLDAVVMGSPSGDTIQSRGFGFVTFKHAESVAAAVEAHYINLHGKKVEIKSAVPRCDLSPPEISRAGDFSLGDHTRFPANTTIEVTKREFFKLSPESSFPSASNTPQVHSWQKLGESQHVQTNENTACTSRLSPVKELPDSYLSPVMRGSSRSIQASNPSWLTKFLQWLPVFLTGVSMRLKEGDWYPLSSLKGDFRATCGLELDHLGLGYEKLSDFIRCLPDLCRMKIVPVGRGPATHMVLLPGLPQFAPTATLHGQGRPHSPFSTIRSSTDGIRTYADVAACQSASLPGKAYPVPAPPGFIPPVVASGAVSYPVPAAQGFIPPLVPSGAGPTNFTAPLQAGQPVDLTTSILQFETMSFAPTTAPSLNSFQRPSSTYTSLCGLAPTQASTPMQRRPVNGVCGLCSERRALFIAIPCGHLDLCPGCKDSLRQVDSHQHQHHTQCFHCYGHVKQWLPLQ</sequence>
<dbReference type="EMBL" id="OZ020106">
    <property type="protein sequence ID" value="CAK9258752.1"/>
    <property type="molecule type" value="Genomic_DNA"/>
</dbReference>
<reference evidence="11" key="1">
    <citation type="submission" date="2024-02" db="EMBL/GenBank/DDBJ databases">
        <authorList>
            <consortium name="ELIXIR-Norway"/>
            <consortium name="Elixir Norway"/>
        </authorList>
    </citation>
    <scope>NUCLEOTIDE SEQUENCE</scope>
</reference>
<feature type="domain" description="HTH OST-type" evidence="10">
    <location>
        <begin position="315"/>
        <end position="401"/>
    </location>
</feature>
<dbReference type="SMART" id="SM00356">
    <property type="entry name" value="ZnF_C3H1"/>
    <property type="match status" value="1"/>
</dbReference>
<dbReference type="SUPFAM" id="SSF90229">
    <property type="entry name" value="CCCH zinc finger"/>
    <property type="match status" value="1"/>
</dbReference>
<proteinExistence type="predicted"/>
<feature type="zinc finger region" description="C3H1-type" evidence="7">
    <location>
        <begin position="67"/>
        <end position="95"/>
    </location>
</feature>